<gene>
    <name evidence="4" type="ORF">ACFPOF_24590</name>
</gene>
<feature type="chain" id="PRO_5045810288" evidence="3">
    <location>
        <begin position="25"/>
        <end position="572"/>
    </location>
</feature>
<keyword evidence="1 3" id="KW-0732">Signal</keyword>
<feature type="region of interest" description="Disordered" evidence="2">
    <location>
        <begin position="30"/>
        <end position="68"/>
    </location>
</feature>
<dbReference type="PANTHER" id="PTHR43649:SF33">
    <property type="entry name" value="POLYGALACTURONAN_RHAMNOGALACTURONAN-BINDING PROTEIN YTCQ"/>
    <property type="match status" value="1"/>
</dbReference>
<organism evidence="4 5">
    <name type="scientific">Cohnella soli</name>
    <dbReference type="NCBI Taxonomy" id="425005"/>
    <lineage>
        <taxon>Bacteria</taxon>
        <taxon>Bacillati</taxon>
        <taxon>Bacillota</taxon>
        <taxon>Bacilli</taxon>
        <taxon>Bacillales</taxon>
        <taxon>Paenibacillaceae</taxon>
        <taxon>Cohnella</taxon>
    </lineage>
</organism>
<evidence type="ECO:0000256" key="2">
    <source>
        <dbReference type="SAM" id="MobiDB-lite"/>
    </source>
</evidence>
<feature type="compositionally biased region" description="Low complexity" evidence="2">
    <location>
        <begin position="35"/>
        <end position="49"/>
    </location>
</feature>
<dbReference type="EMBL" id="JBHSMI010000052">
    <property type="protein sequence ID" value="MFC5405932.1"/>
    <property type="molecule type" value="Genomic_DNA"/>
</dbReference>
<dbReference type="PANTHER" id="PTHR43649">
    <property type="entry name" value="ARABINOSE-BINDING PROTEIN-RELATED"/>
    <property type="match status" value="1"/>
</dbReference>
<sequence>MKQRIYLKIVSFALVSSLILTVAACSSSNNKQNDNASGSSNPPSGASASTQNSENSENFNPMAKFDPPITVTSIRPDLGTNYKYDEGETIDNNVWTKAYLDDLGIKIKYNWVVPGDQYAQKFGVAIASDDLPDVFDVDIKNLKLLLENDAIADLTDVYEKYATPLTKSVIEGDGGLMLGTAKFNGKLMAIPETQSMLDNVEMIWIRNDWLKKLGLPIPQTMDELIKTAEAFVTEDPDGNGKPDTLGFAINKDAVSGGVTGWADIAPIFYAYHAYPGGWIKDASGNLVYGTIQPEVKTALAVLQDMYKKNLIDREFGVKDGTKVAESTTAGKTGIAFGAMWNSIWPLNSSKENDKDPGDWIAIPLVPADDKPVLSLVASPVGTYHVVNKNFDHPEALMKMVNEWVENTIGPKADNNKYGTNLEGKELFKMSMFRVWKPKQNLESYQAVQAALQSKDPSQLNTTDKSNYDKTLAYQGGDVKAWGYAAVFGPGGSQSILEQVDKNNQWIFNEYYGAPTQTQADKGATLTKIQNETFLKIIMGKAPIDEFDKFVEQWKKLGGDQITKEVNEWYKSK</sequence>
<proteinExistence type="predicted"/>
<reference evidence="5" key="1">
    <citation type="journal article" date="2019" name="Int. J. Syst. Evol. Microbiol.">
        <title>The Global Catalogue of Microorganisms (GCM) 10K type strain sequencing project: providing services to taxonomists for standard genome sequencing and annotation.</title>
        <authorList>
            <consortium name="The Broad Institute Genomics Platform"/>
            <consortium name="The Broad Institute Genome Sequencing Center for Infectious Disease"/>
            <person name="Wu L."/>
            <person name="Ma J."/>
        </authorList>
    </citation>
    <scope>NUCLEOTIDE SEQUENCE [LARGE SCALE GENOMIC DNA]</scope>
    <source>
        <strain evidence="5">CGMCC 1.18575</strain>
    </source>
</reference>
<evidence type="ECO:0000256" key="3">
    <source>
        <dbReference type="SAM" id="SignalP"/>
    </source>
</evidence>
<dbReference type="Gene3D" id="3.40.190.10">
    <property type="entry name" value="Periplasmic binding protein-like II"/>
    <property type="match status" value="2"/>
</dbReference>
<evidence type="ECO:0000256" key="1">
    <source>
        <dbReference type="ARBA" id="ARBA00022729"/>
    </source>
</evidence>
<keyword evidence="5" id="KW-1185">Reference proteome</keyword>
<dbReference type="Proteomes" id="UP001596113">
    <property type="component" value="Unassembled WGS sequence"/>
</dbReference>
<accession>A0ABW0I0D0</accession>
<name>A0ABW0I0D0_9BACL</name>
<evidence type="ECO:0000313" key="5">
    <source>
        <dbReference type="Proteomes" id="UP001596113"/>
    </source>
</evidence>
<dbReference type="PROSITE" id="PS51257">
    <property type="entry name" value="PROKAR_LIPOPROTEIN"/>
    <property type="match status" value="1"/>
</dbReference>
<feature type="compositionally biased region" description="Polar residues" evidence="2">
    <location>
        <begin position="50"/>
        <end position="59"/>
    </location>
</feature>
<dbReference type="RefSeq" id="WP_378137662.1">
    <property type="nucleotide sequence ID" value="NZ_JBHSMI010000052.1"/>
</dbReference>
<protein>
    <submittedName>
        <fullName evidence="4">Extracellular solute-binding protein</fullName>
    </submittedName>
</protein>
<evidence type="ECO:0000313" key="4">
    <source>
        <dbReference type="EMBL" id="MFC5405932.1"/>
    </source>
</evidence>
<dbReference type="CDD" id="cd13580">
    <property type="entry name" value="PBP2_AlgQ_like_1"/>
    <property type="match status" value="1"/>
</dbReference>
<dbReference type="SUPFAM" id="SSF53850">
    <property type="entry name" value="Periplasmic binding protein-like II"/>
    <property type="match status" value="1"/>
</dbReference>
<dbReference type="InterPro" id="IPR050490">
    <property type="entry name" value="Bact_solute-bd_prot1"/>
</dbReference>
<comment type="caution">
    <text evidence="4">The sequence shown here is derived from an EMBL/GenBank/DDBJ whole genome shotgun (WGS) entry which is preliminary data.</text>
</comment>
<feature type="signal peptide" evidence="3">
    <location>
        <begin position="1"/>
        <end position="24"/>
    </location>
</feature>